<sequence>MLDDDSGTENSSFSHKGCTTTSFVAGIDDDRSNISLAGDSVPGLVPHMSHDIFAQHDAHFTSSMVNGDIVKGAIGAESYKNGNGTACIKETCDLGAVASPLRQDVASNEAGSMDEQRPSAVSSEFDRQGVVAASPHVSVEASMNDTDDKKCGEYHQSNEATASSTLVNNECFDRESQLEEFLKSIPGSQENLQRFVRNLSVPTGLNRPPSSDAVTVTSDLSKVMDGFVHDGRVNKENPLMDSLNTNSTRLCLKSCTLGPPLSSESSNVLQSAKRFDPVLSHTMCSVSGEDLGASSCMHSTLTNFHQHDYSAHFDENKDVVERLHLMFSSCDAVDIGGDTDALFQEYKHMEYGRGSDVLHPNFEWFPNEPSTEDTALKEIHDIANLFDESSVPSQKEVSNDLLMATNMDDENAIAESHLRMLRHIHESLYTTSDVSSLRTLEKFMVDLLQPDSDYGSLTPHGRLLAFINLSSLRRHMFQLSALYKHPEMSVIRDVLQHNEEGSIRRVLGISEAMANGQLSEEAGNAAIKELMDRIDRTSKLYDTVSVRSSSKQQSTDSPPVGGKGRAPISPGLLNVKSNRQLLLMLDELSALYKTGGEAHFPRFVCGSIDRMRAQMMETLSIPFDKADRRNIHVQFESYDRHGDSWPVLTHIPHTIGGGIRVHVNSSRQPTASCWTLGTVISVSAGMVMISVDGSCLVDSSRASGDGVARGSSTERMFMMRNFVPPNVPSTRIEKAQWRILPRHIDLDRDIYVGSCLSVFDSSMGGYVDMVVLNVLYGDDGRGGIAPVKSPMDEIIILPTSGAAETFETANTVDLRCALANSHSDDGSEKNRLHHSPVANDLEPTHTCHCIGHSLRVFEGRCLRCRPKHVVLSPLSERKEVLVEICNVKGYKLNYDLQAHFDIHMEPSNSASSNQNSGVSYCHFQHCLWVVPRHVRRDEMQVEDGLPDKIGSQWLFEPERCLIMFPYNRNIDFLQDSTRLISFLHPELNYAALCIGIWNVRSSGKNGNEADHISSESTSAADGSTLRSETVSCTRSQKAATRELKLSDIVIEACSNVVRSPISLVRRLLGCHSIISLWMALDGFELDNVDSSKLTLSAKLPSKPNCSSCGGAVYAYEDIVKSVPLISDDGCEKNIDSNDNVPAPTTGKDAQTFDVPTFRNLETTEEIIQRLQSLVTCRWRLTREYTASYTVDDELIPTTRSYHHGHVSPQLRCNFGKSTFINKFMELMSYVKRSRDTYVDDRLYKRAFQWSNRYFNTRGIEATLMRGWGAFLMSKKPLSVPLLSTKLLNDFYTAEPLHERNTMKPSEWKVPVSDGNIAMLPQVQLNVEVCAETGTHKRAGSTNTGQEMISGRKRKVADRKDSPCKNRSNGKPLEDAAVSGRVSSSDKKTQRSKKPRMTRVAENEYCEFKDKEIRFKYVSVVKWDEDLESSSFTM</sequence>
<reference evidence="2" key="1">
    <citation type="journal article" date="2014" name="Nucleic Acids Res.">
        <title>The evolutionary dynamics of variant antigen genes in Babesia reveal a history of genomic innovation underlying host-parasite interaction.</title>
        <authorList>
            <person name="Jackson A.P."/>
            <person name="Otto T.D."/>
            <person name="Darby A."/>
            <person name="Ramaprasad A."/>
            <person name="Xia D."/>
            <person name="Echaide I.E."/>
            <person name="Farber M."/>
            <person name="Gahlot S."/>
            <person name="Gamble J."/>
            <person name="Gupta D."/>
            <person name="Gupta Y."/>
            <person name="Jackson L."/>
            <person name="Malandrin L."/>
            <person name="Malas T.B."/>
            <person name="Moussa E."/>
            <person name="Nair M."/>
            <person name="Reid A.J."/>
            <person name="Sanders M."/>
            <person name="Sharma J."/>
            <person name="Tracey A."/>
            <person name="Quail M.A."/>
            <person name="Weir W."/>
            <person name="Wastling J.M."/>
            <person name="Hall N."/>
            <person name="Willadsen P."/>
            <person name="Lingelbach K."/>
            <person name="Shiels B."/>
            <person name="Tait A."/>
            <person name="Berriman M."/>
            <person name="Allred D.R."/>
            <person name="Pain A."/>
        </authorList>
    </citation>
    <scope>NUCLEOTIDE SEQUENCE</scope>
    <source>
        <strain evidence="2">1802A</strain>
    </source>
</reference>
<feature type="region of interest" description="Disordered" evidence="1">
    <location>
        <begin position="1335"/>
        <end position="1398"/>
    </location>
</feature>
<evidence type="ECO:0000313" key="3">
    <source>
        <dbReference type="Proteomes" id="UP001195914"/>
    </source>
</evidence>
<comment type="caution">
    <text evidence="2">The sequence shown here is derived from an EMBL/GenBank/DDBJ whole genome shotgun (WGS) entry which is preliminary data.</text>
</comment>
<dbReference type="EMBL" id="JAHBMH010000062">
    <property type="protein sequence ID" value="KAK1934914.1"/>
    <property type="molecule type" value="Genomic_DNA"/>
</dbReference>
<reference evidence="2" key="2">
    <citation type="submission" date="2021-05" db="EMBL/GenBank/DDBJ databases">
        <authorList>
            <person name="Pain A."/>
        </authorList>
    </citation>
    <scope>NUCLEOTIDE SEQUENCE</scope>
    <source>
        <strain evidence="2">1802A</strain>
    </source>
</reference>
<name>A0AAD9LGY0_BABDI</name>
<protein>
    <submittedName>
        <fullName evidence="2">Uncharacterized protein</fullName>
    </submittedName>
</protein>
<proteinExistence type="predicted"/>
<accession>A0AAD9LGY0</accession>
<feature type="compositionally biased region" description="Polar residues" evidence="1">
    <location>
        <begin position="545"/>
        <end position="557"/>
    </location>
</feature>
<keyword evidence="3" id="KW-1185">Reference proteome</keyword>
<gene>
    <name evidence="2" type="ORF">X943_003144</name>
</gene>
<organism evidence="2 3">
    <name type="scientific">Babesia divergens</name>
    <dbReference type="NCBI Taxonomy" id="32595"/>
    <lineage>
        <taxon>Eukaryota</taxon>
        <taxon>Sar</taxon>
        <taxon>Alveolata</taxon>
        <taxon>Apicomplexa</taxon>
        <taxon>Aconoidasida</taxon>
        <taxon>Piroplasmida</taxon>
        <taxon>Babesiidae</taxon>
        <taxon>Babesia</taxon>
    </lineage>
</organism>
<evidence type="ECO:0000256" key="1">
    <source>
        <dbReference type="SAM" id="MobiDB-lite"/>
    </source>
</evidence>
<evidence type="ECO:0000313" key="2">
    <source>
        <dbReference type="EMBL" id="KAK1934914.1"/>
    </source>
</evidence>
<dbReference type="Proteomes" id="UP001195914">
    <property type="component" value="Unassembled WGS sequence"/>
</dbReference>
<feature type="region of interest" description="Disordered" evidence="1">
    <location>
        <begin position="544"/>
        <end position="569"/>
    </location>
</feature>